<sequence>MLGLLLGVIQSLEKEIKSCVSTVGFTLPHVTNPVCCVQDLNTWVMEKRVYGLGTSGSHLYFLQTMWSYYGGPILTKLKIKAEIYIFCFSFSLDMRFHQEM</sequence>
<dbReference type="EMBL" id="JAHRIP010038262">
    <property type="protein sequence ID" value="MEQ2295120.1"/>
    <property type="molecule type" value="Genomic_DNA"/>
</dbReference>
<name>A0ABV0YMQ6_9TELE</name>
<keyword evidence="2" id="KW-1185">Reference proteome</keyword>
<protein>
    <submittedName>
        <fullName evidence="1">Uncharacterized protein</fullName>
    </submittedName>
</protein>
<reference evidence="1 2" key="1">
    <citation type="submission" date="2021-06" db="EMBL/GenBank/DDBJ databases">
        <authorList>
            <person name="Palmer J.M."/>
        </authorList>
    </citation>
    <scope>NUCLEOTIDE SEQUENCE [LARGE SCALE GENOMIC DNA]</scope>
    <source>
        <strain evidence="1 2">AS_MEX2019</strain>
        <tissue evidence="1">Muscle</tissue>
    </source>
</reference>
<evidence type="ECO:0000313" key="1">
    <source>
        <dbReference type="EMBL" id="MEQ2295120.1"/>
    </source>
</evidence>
<gene>
    <name evidence="1" type="ORF">AMECASPLE_010897</name>
</gene>
<accession>A0ABV0YMQ6</accession>
<dbReference type="Proteomes" id="UP001469553">
    <property type="component" value="Unassembled WGS sequence"/>
</dbReference>
<organism evidence="1 2">
    <name type="scientific">Ameca splendens</name>
    <dbReference type="NCBI Taxonomy" id="208324"/>
    <lineage>
        <taxon>Eukaryota</taxon>
        <taxon>Metazoa</taxon>
        <taxon>Chordata</taxon>
        <taxon>Craniata</taxon>
        <taxon>Vertebrata</taxon>
        <taxon>Euteleostomi</taxon>
        <taxon>Actinopterygii</taxon>
        <taxon>Neopterygii</taxon>
        <taxon>Teleostei</taxon>
        <taxon>Neoteleostei</taxon>
        <taxon>Acanthomorphata</taxon>
        <taxon>Ovalentaria</taxon>
        <taxon>Atherinomorphae</taxon>
        <taxon>Cyprinodontiformes</taxon>
        <taxon>Goodeidae</taxon>
        <taxon>Ameca</taxon>
    </lineage>
</organism>
<evidence type="ECO:0000313" key="2">
    <source>
        <dbReference type="Proteomes" id="UP001469553"/>
    </source>
</evidence>
<comment type="caution">
    <text evidence="1">The sequence shown here is derived from an EMBL/GenBank/DDBJ whole genome shotgun (WGS) entry which is preliminary data.</text>
</comment>
<proteinExistence type="predicted"/>